<dbReference type="InterPro" id="IPR013901">
    <property type="entry name" value="Anthrone_oxy"/>
</dbReference>
<accession>A0A9W8XYC6</accession>
<dbReference type="Proteomes" id="UP001140513">
    <property type="component" value="Unassembled WGS sequence"/>
</dbReference>
<feature type="transmembrane region" description="Helical" evidence="6">
    <location>
        <begin position="90"/>
        <end position="109"/>
    </location>
</feature>
<dbReference type="Pfam" id="PF08592">
    <property type="entry name" value="Anthrone_oxy"/>
    <property type="match status" value="1"/>
</dbReference>
<gene>
    <name evidence="7" type="ORF">N0V89_001269</name>
</gene>
<evidence type="ECO:0000256" key="4">
    <source>
        <dbReference type="ARBA" id="ARBA00023136"/>
    </source>
</evidence>
<dbReference type="GO" id="GO:0016020">
    <property type="term" value="C:membrane"/>
    <property type="evidence" value="ECO:0007669"/>
    <property type="project" value="UniProtKB-SubCell"/>
</dbReference>
<evidence type="ECO:0000256" key="5">
    <source>
        <dbReference type="ARBA" id="ARBA00034313"/>
    </source>
</evidence>
<proteinExistence type="inferred from homology"/>
<comment type="similarity">
    <text evidence="5">Belongs to the anthrone oxygenase family.</text>
</comment>
<dbReference type="OrthoDB" id="5954308at2759"/>
<sequence>MGQIIQPREALRNRLQRRRCQDPASLPFKLNAAATLIIPSIVPFTLLVLKPINDKLFAKADALALDEKAEVGVAQEETTKALIERWTKGHLVRTVITGAGAILAIWAALDKSDTGSVAGLSFGTGANRLG</sequence>
<keyword evidence="4 6" id="KW-0472">Membrane</keyword>
<dbReference type="RefSeq" id="XP_056076904.1">
    <property type="nucleotide sequence ID" value="XM_056210082.1"/>
</dbReference>
<dbReference type="EMBL" id="JAPEUX010000001">
    <property type="protein sequence ID" value="KAJ4360702.1"/>
    <property type="molecule type" value="Genomic_DNA"/>
</dbReference>
<organism evidence="7 8">
    <name type="scientific">Didymosphaeria variabile</name>
    <dbReference type="NCBI Taxonomy" id="1932322"/>
    <lineage>
        <taxon>Eukaryota</taxon>
        <taxon>Fungi</taxon>
        <taxon>Dikarya</taxon>
        <taxon>Ascomycota</taxon>
        <taxon>Pezizomycotina</taxon>
        <taxon>Dothideomycetes</taxon>
        <taxon>Pleosporomycetidae</taxon>
        <taxon>Pleosporales</taxon>
        <taxon>Massarineae</taxon>
        <taxon>Didymosphaeriaceae</taxon>
        <taxon>Didymosphaeria</taxon>
    </lineage>
</organism>
<evidence type="ECO:0000256" key="2">
    <source>
        <dbReference type="ARBA" id="ARBA00022692"/>
    </source>
</evidence>
<dbReference type="GeneID" id="80904799"/>
<evidence type="ECO:0000313" key="7">
    <source>
        <dbReference type="EMBL" id="KAJ4360702.1"/>
    </source>
</evidence>
<dbReference type="AlphaFoldDB" id="A0A9W8XYC6"/>
<name>A0A9W8XYC6_9PLEO</name>
<evidence type="ECO:0000256" key="3">
    <source>
        <dbReference type="ARBA" id="ARBA00022989"/>
    </source>
</evidence>
<comment type="caution">
    <text evidence="7">The sequence shown here is derived from an EMBL/GenBank/DDBJ whole genome shotgun (WGS) entry which is preliminary data.</text>
</comment>
<keyword evidence="3 6" id="KW-1133">Transmembrane helix</keyword>
<evidence type="ECO:0000256" key="6">
    <source>
        <dbReference type="SAM" id="Phobius"/>
    </source>
</evidence>
<feature type="transmembrane region" description="Helical" evidence="6">
    <location>
        <begin position="32"/>
        <end position="49"/>
    </location>
</feature>
<reference evidence="7" key="1">
    <citation type="submission" date="2022-10" db="EMBL/GenBank/DDBJ databases">
        <title>Tapping the CABI collections for fungal endophytes: first genome assemblies for Collariella, Neodidymelliopsis, Ascochyta clinopodiicola, Didymella pomorum, Didymosphaeria variabile, Neocosmospora piperis and Neocucurbitaria cava.</title>
        <authorList>
            <person name="Hill R."/>
        </authorList>
    </citation>
    <scope>NUCLEOTIDE SEQUENCE</scope>
    <source>
        <strain evidence="7">IMI 356815</strain>
    </source>
</reference>
<comment type="subcellular location">
    <subcellularLocation>
        <location evidence="1">Membrane</location>
        <topology evidence="1">Multi-pass membrane protein</topology>
    </subcellularLocation>
</comment>
<dbReference type="PANTHER" id="PTHR35042:SF1">
    <property type="entry name" value="DUF1772-DOMAIN-CONTAINING PROTEIN"/>
    <property type="match status" value="1"/>
</dbReference>
<evidence type="ECO:0000313" key="8">
    <source>
        <dbReference type="Proteomes" id="UP001140513"/>
    </source>
</evidence>
<keyword evidence="2 6" id="KW-0812">Transmembrane</keyword>
<evidence type="ECO:0000256" key="1">
    <source>
        <dbReference type="ARBA" id="ARBA00004141"/>
    </source>
</evidence>
<protein>
    <submittedName>
        <fullName evidence="7">Uncharacterized protein</fullName>
    </submittedName>
</protein>
<dbReference type="PANTHER" id="PTHR35042">
    <property type="entry name" value="ANTHRONE OXYGENASE ENCC"/>
    <property type="match status" value="1"/>
</dbReference>
<keyword evidence="8" id="KW-1185">Reference proteome</keyword>